<evidence type="ECO:0000313" key="3">
    <source>
        <dbReference type="Proteomes" id="UP000593576"/>
    </source>
</evidence>
<evidence type="ECO:0000256" key="1">
    <source>
        <dbReference type="SAM" id="MobiDB-lite"/>
    </source>
</evidence>
<feature type="region of interest" description="Disordered" evidence="1">
    <location>
        <begin position="1"/>
        <end position="20"/>
    </location>
</feature>
<evidence type="ECO:0000313" key="2">
    <source>
        <dbReference type="EMBL" id="MBA0869458.1"/>
    </source>
</evidence>
<comment type="caution">
    <text evidence="2">The sequence shown here is derived from an EMBL/GenBank/DDBJ whole genome shotgun (WGS) entry which is preliminary data.</text>
</comment>
<protein>
    <submittedName>
        <fullName evidence="2">Uncharacterized protein</fullName>
    </submittedName>
</protein>
<keyword evidence="3" id="KW-1185">Reference proteome</keyword>
<gene>
    <name evidence="2" type="ORF">Goshw_028226</name>
</gene>
<dbReference type="Proteomes" id="UP000593576">
    <property type="component" value="Unassembled WGS sequence"/>
</dbReference>
<dbReference type="AlphaFoldDB" id="A0A7J9MEQ7"/>
<proteinExistence type="predicted"/>
<feature type="non-terminal residue" evidence="2">
    <location>
        <position position="1"/>
    </location>
</feature>
<name>A0A7J9MEQ7_GOSSC</name>
<reference evidence="2 3" key="1">
    <citation type="journal article" date="2019" name="Genome Biol. Evol.">
        <title>Insights into the evolution of the New World diploid cottons (Gossypium, subgenus Houzingenia) based on genome sequencing.</title>
        <authorList>
            <person name="Grover C.E."/>
            <person name="Arick M.A. 2nd"/>
            <person name="Thrash A."/>
            <person name="Conover J.L."/>
            <person name="Sanders W.S."/>
            <person name="Peterson D.G."/>
            <person name="Frelichowski J.E."/>
            <person name="Scheffler J.A."/>
            <person name="Scheffler B.E."/>
            <person name="Wendel J.F."/>
        </authorList>
    </citation>
    <scope>NUCLEOTIDE SEQUENCE [LARGE SCALE GENOMIC DNA]</scope>
    <source>
        <strain evidence="2">1</strain>
        <tissue evidence="2">Leaf</tissue>
    </source>
</reference>
<sequence length="74" mass="7601">SSSSISEEFRQIPHPSQVSSHLSLTATVGVADIVAVKVAAVAKVVDVVAAAKQTAFGSSKPVFLLVTPFSSVFT</sequence>
<dbReference type="EMBL" id="JABFAF010000010">
    <property type="protein sequence ID" value="MBA0869458.1"/>
    <property type="molecule type" value="Genomic_DNA"/>
</dbReference>
<accession>A0A7J9MEQ7</accession>
<organism evidence="2 3">
    <name type="scientific">Gossypium schwendimanii</name>
    <name type="common">Cotton</name>
    <dbReference type="NCBI Taxonomy" id="34291"/>
    <lineage>
        <taxon>Eukaryota</taxon>
        <taxon>Viridiplantae</taxon>
        <taxon>Streptophyta</taxon>
        <taxon>Embryophyta</taxon>
        <taxon>Tracheophyta</taxon>
        <taxon>Spermatophyta</taxon>
        <taxon>Magnoliopsida</taxon>
        <taxon>eudicotyledons</taxon>
        <taxon>Gunneridae</taxon>
        <taxon>Pentapetalae</taxon>
        <taxon>rosids</taxon>
        <taxon>malvids</taxon>
        <taxon>Malvales</taxon>
        <taxon>Malvaceae</taxon>
        <taxon>Malvoideae</taxon>
        <taxon>Gossypium</taxon>
    </lineage>
</organism>